<evidence type="ECO:0000313" key="3">
    <source>
        <dbReference type="Proteomes" id="UP000092445"/>
    </source>
</evidence>
<name>A0A1A9ZU19_GLOPL</name>
<proteinExistence type="predicted"/>
<protein>
    <submittedName>
        <fullName evidence="2">Uncharacterized protein</fullName>
    </submittedName>
</protein>
<organism evidence="2 3">
    <name type="scientific">Glossina pallidipes</name>
    <name type="common">Tsetse fly</name>
    <dbReference type="NCBI Taxonomy" id="7398"/>
    <lineage>
        <taxon>Eukaryota</taxon>
        <taxon>Metazoa</taxon>
        <taxon>Ecdysozoa</taxon>
        <taxon>Arthropoda</taxon>
        <taxon>Hexapoda</taxon>
        <taxon>Insecta</taxon>
        <taxon>Pterygota</taxon>
        <taxon>Neoptera</taxon>
        <taxon>Endopterygota</taxon>
        <taxon>Diptera</taxon>
        <taxon>Brachycera</taxon>
        <taxon>Muscomorpha</taxon>
        <taxon>Hippoboscoidea</taxon>
        <taxon>Glossinidae</taxon>
        <taxon>Glossina</taxon>
    </lineage>
</organism>
<dbReference type="VEuPathDB" id="VectorBase:GPAI025066"/>
<feature type="compositionally biased region" description="Polar residues" evidence="1">
    <location>
        <begin position="139"/>
        <end position="157"/>
    </location>
</feature>
<dbReference type="AlphaFoldDB" id="A0A1A9ZU19"/>
<accession>A0A1A9ZU19</accession>
<dbReference type="Proteomes" id="UP000092445">
    <property type="component" value="Unassembled WGS sequence"/>
</dbReference>
<reference evidence="2" key="2">
    <citation type="submission" date="2020-05" db="UniProtKB">
        <authorList>
            <consortium name="EnsemblMetazoa"/>
        </authorList>
    </citation>
    <scope>IDENTIFICATION</scope>
    <source>
        <strain evidence="2">IAEA</strain>
    </source>
</reference>
<evidence type="ECO:0000256" key="1">
    <source>
        <dbReference type="SAM" id="MobiDB-lite"/>
    </source>
</evidence>
<dbReference type="EnsemblMetazoa" id="GPAI025066-RA">
    <property type="protein sequence ID" value="GPAI025066-PA"/>
    <property type="gene ID" value="GPAI025066"/>
</dbReference>
<keyword evidence="3" id="KW-1185">Reference proteome</keyword>
<evidence type="ECO:0000313" key="2">
    <source>
        <dbReference type="EnsemblMetazoa" id="GPAI025066-PA"/>
    </source>
</evidence>
<feature type="region of interest" description="Disordered" evidence="1">
    <location>
        <begin position="130"/>
        <end position="162"/>
    </location>
</feature>
<reference evidence="3" key="1">
    <citation type="submission" date="2014-03" db="EMBL/GenBank/DDBJ databases">
        <authorList>
            <person name="Aksoy S."/>
            <person name="Warren W."/>
            <person name="Wilson R.K."/>
        </authorList>
    </citation>
    <scope>NUCLEOTIDE SEQUENCE [LARGE SCALE GENOMIC DNA]</scope>
    <source>
        <strain evidence="3">IAEA</strain>
    </source>
</reference>
<sequence>MGNFFGVQKNVLASPEINSGAEINVRDDQTTYEFIEVSAEINSGAEINVRDDQTTYEFIEAIPEINTGPETSGTNAFLERRILPARAARDKSIFGNRGRSDPNNLKIKEPHALRAKRYLSCDSGLDKHKASVSKRGQKIKTTMNSRQASSENTSVAERNSRDKRSINAFGERRILPPRLAKEKSVFVKSADAQAEMHSIVLIDTLQLNLRKYALKLLLCDFIKCVALRLHYVPVKDRIYGYFHRRMAHKLPVAQTRHPSD</sequence>